<dbReference type="STRING" id="937777.Deipe_2098"/>
<reference evidence="2" key="1">
    <citation type="submission" date="2012-03" db="EMBL/GenBank/DDBJ databases">
        <title>Complete sequence of chromosome of Deinococcus peraridilitoris DSM 19664.</title>
        <authorList>
            <person name="Lucas S."/>
            <person name="Copeland A."/>
            <person name="Lapidus A."/>
            <person name="Glavina del Rio T."/>
            <person name="Dalin E."/>
            <person name="Tice H."/>
            <person name="Bruce D."/>
            <person name="Goodwin L."/>
            <person name="Pitluck S."/>
            <person name="Peters L."/>
            <person name="Mikhailova N."/>
            <person name="Lu M."/>
            <person name="Kyrpides N."/>
            <person name="Mavromatis K."/>
            <person name="Ivanova N."/>
            <person name="Brettin T."/>
            <person name="Detter J.C."/>
            <person name="Han C."/>
            <person name="Larimer F."/>
            <person name="Land M."/>
            <person name="Hauser L."/>
            <person name="Markowitz V."/>
            <person name="Cheng J.-F."/>
            <person name="Hugenholtz P."/>
            <person name="Woyke T."/>
            <person name="Wu D."/>
            <person name="Pukall R."/>
            <person name="Steenblock K."/>
            <person name="Brambilla E."/>
            <person name="Klenk H.-P."/>
            <person name="Eisen J.A."/>
        </authorList>
    </citation>
    <scope>NUCLEOTIDE SEQUENCE [LARGE SCALE GENOMIC DNA]</scope>
    <source>
        <strain evidence="2">DSM 19664 / LMG 22246 / CIP 109416 / KR-200</strain>
    </source>
</reference>
<dbReference type="PATRIC" id="fig|937777.3.peg.2107"/>
<dbReference type="HOGENOM" id="CLU_2218774_0_0_0"/>
<protein>
    <submittedName>
        <fullName evidence="1">Uncharacterized protein</fullName>
    </submittedName>
</protein>
<evidence type="ECO:0000313" key="2">
    <source>
        <dbReference type="Proteomes" id="UP000010467"/>
    </source>
</evidence>
<name>L0A143_DEIPD</name>
<accession>L0A143</accession>
<organism evidence="1 2">
    <name type="scientific">Deinococcus peraridilitoris (strain DSM 19664 / LMG 22246 / CIP 109416 / KR-200)</name>
    <dbReference type="NCBI Taxonomy" id="937777"/>
    <lineage>
        <taxon>Bacteria</taxon>
        <taxon>Thermotogati</taxon>
        <taxon>Deinococcota</taxon>
        <taxon>Deinococci</taxon>
        <taxon>Deinococcales</taxon>
        <taxon>Deinococcaceae</taxon>
        <taxon>Deinococcus</taxon>
    </lineage>
</organism>
<dbReference type="Proteomes" id="UP000010467">
    <property type="component" value="Chromosome"/>
</dbReference>
<dbReference type="AlphaFoldDB" id="L0A143"/>
<gene>
    <name evidence="1" type="ordered locus">Deipe_2098</name>
</gene>
<dbReference type="KEGG" id="dpd:Deipe_2098"/>
<dbReference type="RefSeq" id="WP_015235898.1">
    <property type="nucleotide sequence ID" value="NC_019793.1"/>
</dbReference>
<keyword evidence="2" id="KW-1185">Reference proteome</keyword>
<dbReference type="EMBL" id="CP003382">
    <property type="protein sequence ID" value="AFZ67593.1"/>
    <property type="molecule type" value="Genomic_DNA"/>
</dbReference>
<sequence>MDASKVQALTQTGFQYLTEKHPDATQSSGPQLCRELLWKYTEGMDDEARAPLFGMLGSLLATVQAAQSSNRQYKVALEEILKRPADASSIAAWGLGVSDEDLEPST</sequence>
<evidence type="ECO:0000313" key="1">
    <source>
        <dbReference type="EMBL" id="AFZ67593.1"/>
    </source>
</evidence>
<proteinExistence type="predicted"/>